<dbReference type="GO" id="GO:0016705">
    <property type="term" value="F:oxidoreductase activity, acting on paired donors, with incorporation or reduction of molecular oxygen"/>
    <property type="evidence" value="ECO:0007669"/>
    <property type="project" value="InterPro"/>
</dbReference>
<organism evidence="1 2">
    <name type="scientific">Dentiscutata erythropus</name>
    <dbReference type="NCBI Taxonomy" id="1348616"/>
    <lineage>
        <taxon>Eukaryota</taxon>
        <taxon>Fungi</taxon>
        <taxon>Fungi incertae sedis</taxon>
        <taxon>Mucoromycota</taxon>
        <taxon>Glomeromycotina</taxon>
        <taxon>Glomeromycetes</taxon>
        <taxon>Diversisporales</taxon>
        <taxon>Gigasporaceae</taxon>
        <taxon>Dentiscutata</taxon>
    </lineage>
</organism>
<dbReference type="GO" id="GO:0005506">
    <property type="term" value="F:iron ion binding"/>
    <property type="evidence" value="ECO:0007669"/>
    <property type="project" value="InterPro"/>
</dbReference>
<name>A0A9N9IC41_9GLOM</name>
<protein>
    <submittedName>
        <fullName evidence="1">9963_t:CDS:1</fullName>
    </submittedName>
</protein>
<dbReference type="EMBL" id="CAJVPY010011920">
    <property type="protein sequence ID" value="CAG8730565.1"/>
    <property type="molecule type" value="Genomic_DNA"/>
</dbReference>
<gene>
    <name evidence="1" type="ORF">DERYTH_LOCUS15077</name>
</gene>
<sequence length="108" mass="12518">PFPFPLIGNLHLFHGEIDNVFFNLQAKYGEIFEVFIGSELTNKGIGLNTDLNSWKYNRTMVTQSIMIPSFLRQFVQDIEKFFNELDEYWLVSGDELDFSNGSTSLRTI</sequence>
<evidence type="ECO:0000313" key="1">
    <source>
        <dbReference type="EMBL" id="CAG8730565.1"/>
    </source>
</evidence>
<dbReference type="GO" id="GO:0004497">
    <property type="term" value="F:monooxygenase activity"/>
    <property type="evidence" value="ECO:0007669"/>
    <property type="project" value="InterPro"/>
</dbReference>
<comment type="caution">
    <text evidence="1">The sequence shown here is derived from an EMBL/GenBank/DDBJ whole genome shotgun (WGS) entry which is preliminary data.</text>
</comment>
<accession>A0A9N9IC41</accession>
<dbReference type="OrthoDB" id="1470350at2759"/>
<evidence type="ECO:0000313" key="2">
    <source>
        <dbReference type="Proteomes" id="UP000789405"/>
    </source>
</evidence>
<reference evidence="1" key="1">
    <citation type="submission" date="2021-06" db="EMBL/GenBank/DDBJ databases">
        <authorList>
            <person name="Kallberg Y."/>
            <person name="Tangrot J."/>
            <person name="Rosling A."/>
        </authorList>
    </citation>
    <scope>NUCLEOTIDE SEQUENCE</scope>
    <source>
        <strain evidence="1">MA453B</strain>
    </source>
</reference>
<dbReference type="GO" id="GO:0020037">
    <property type="term" value="F:heme binding"/>
    <property type="evidence" value="ECO:0007669"/>
    <property type="project" value="InterPro"/>
</dbReference>
<dbReference type="Proteomes" id="UP000789405">
    <property type="component" value="Unassembled WGS sequence"/>
</dbReference>
<proteinExistence type="predicted"/>
<dbReference type="InterPro" id="IPR036396">
    <property type="entry name" value="Cyt_P450_sf"/>
</dbReference>
<dbReference type="Gene3D" id="1.10.630.10">
    <property type="entry name" value="Cytochrome P450"/>
    <property type="match status" value="1"/>
</dbReference>
<dbReference type="SUPFAM" id="SSF48264">
    <property type="entry name" value="Cytochrome P450"/>
    <property type="match status" value="1"/>
</dbReference>
<dbReference type="AlphaFoldDB" id="A0A9N9IC41"/>
<feature type="non-terminal residue" evidence="1">
    <location>
        <position position="1"/>
    </location>
</feature>
<keyword evidence="2" id="KW-1185">Reference proteome</keyword>